<dbReference type="PATRIC" id="fig|1423743.5.peg.43"/>
<feature type="domain" description="Sugar-binding" evidence="5">
    <location>
        <begin position="2"/>
        <end position="75"/>
    </location>
</feature>
<dbReference type="InterPro" id="IPR007324">
    <property type="entry name" value="Sugar-bd_dom_put"/>
</dbReference>
<dbReference type="STRING" id="1423743.FD41_GL000043"/>
<evidence type="ECO:0000313" key="8">
    <source>
        <dbReference type="Proteomes" id="UP000019488"/>
    </source>
</evidence>
<dbReference type="GO" id="GO:0030246">
    <property type="term" value="F:carbohydrate binding"/>
    <property type="evidence" value="ECO:0007669"/>
    <property type="project" value="InterPro"/>
</dbReference>
<sequence>MGDIVSHFITSDGHVADPELDKRTVAIPLEKLREKKYSILIAGGEAKLLAIHAALSGRYANVLIVDQLVARELLKL</sequence>
<accession>X0PCC3</accession>
<dbReference type="GO" id="GO:0003677">
    <property type="term" value="F:DNA binding"/>
    <property type="evidence" value="ECO:0007669"/>
    <property type="project" value="UniProtKB-KW"/>
</dbReference>
<dbReference type="eggNOG" id="COG2390">
    <property type="taxonomic scope" value="Bacteria"/>
</dbReference>
<dbReference type="Proteomes" id="UP000051966">
    <property type="component" value="Unassembled WGS sequence"/>
</dbReference>
<proteinExistence type="inferred from homology"/>
<evidence type="ECO:0000256" key="1">
    <source>
        <dbReference type="ARBA" id="ARBA00010466"/>
    </source>
</evidence>
<dbReference type="Gene3D" id="3.40.50.1360">
    <property type="match status" value="1"/>
</dbReference>
<evidence type="ECO:0000256" key="4">
    <source>
        <dbReference type="ARBA" id="ARBA00023163"/>
    </source>
</evidence>
<evidence type="ECO:0000313" key="6">
    <source>
        <dbReference type="EMBL" id="GAF38204.1"/>
    </source>
</evidence>
<keyword evidence="9" id="KW-1185">Reference proteome</keyword>
<comment type="similarity">
    <text evidence="1">Belongs to the SorC transcriptional regulatory family.</text>
</comment>
<organism evidence="6 8">
    <name type="scientific">Lentilactobacillus farraginis DSM 18382 = JCM 14108</name>
    <dbReference type="NCBI Taxonomy" id="1423743"/>
    <lineage>
        <taxon>Bacteria</taxon>
        <taxon>Bacillati</taxon>
        <taxon>Bacillota</taxon>
        <taxon>Bacilli</taxon>
        <taxon>Lactobacillales</taxon>
        <taxon>Lactobacillaceae</taxon>
        <taxon>Lentilactobacillus</taxon>
    </lineage>
</organism>
<dbReference type="EMBL" id="BAKI01000129">
    <property type="protein sequence ID" value="GAF38204.1"/>
    <property type="molecule type" value="Genomic_DNA"/>
</dbReference>
<dbReference type="PANTHER" id="PTHR34294">
    <property type="entry name" value="TRANSCRIPTIONAL REGULATOR-RELATED"/>
    <property type="match status" value="1"/>
</dbReference>
<evidence type="ECO:0000256" key="3">
    <source>
        <dbReference type="ARBA" id="ARBA00023125"/>
    </source>
</evidence>
<dbReference type="PANTHER" id="PTHR34294:SF1">
    <property type="entry name" value="TRANSCRIPTIONAL REGULATOR LSRR"/>
    <property type="match status" value="1"/>
</dbReference>
<evidence type="ECO:0000313" key="7">
    <source>
        <dbReference type="EMBL" id="KRM08775.1"/>
    </source>
</evidence>
<dbReference type="AlphaFoldDB" id="X0PCC3"/>
<protein>
    <submittedName>
        <fullName evidence="6">Deoxyribonucleoside regulator DeoR</fullName>
    </submittedName>
</protein>
<dbReference type="SUPFAM" id="SSF100950">
    <property type="entry name" value="NagB/RpiA/CoA transferase-like"/>
    <property type="match status" value="1"/>
</dbReference>
<evidence type="ECO:0000259" key="5">
    <source>
        <dbReference type="Pfam" id="PF04198"/>
    </source>
</evidence>
<keyword evidence="4" id="KW-0804">Transcription</keyword>
<gene>
    <name evidence="7" type="ORF">FD41_GL000043</name>
    <name evidence="6" type="ORF">JCM14108_3326</name>
</gene>
<evidence type="ECO:0000256" key="2">
    <source>
        <dbReference type="ARBA" id="ARBA00023015"/>
    </source>
</evidence>
<keyword evidence="2" id="KW-0805">Transcription regulation</keyword>
<dbReference type="EMBL" id="AZFY01000072">
    <property type="protein sequence ID" value="KRM08775.1"/>
    <property type="molecule type" value="Genomic_DNA"/>
</dbReference>
<evidence type="ECO:0000313" key="9">
    <source>
        <dbReference type="Proteomes" id="UP000051966"/>
    </source>
</evidence>
<dbReference type="InterPro" id="IPR037171">
    <property type="entry name" value="NagB/RpiA_transferase-like"/>
</dbReference>
<comment type="caution">
    <text evidence="6">The sequence shown here is derived from an EMBL/GenBank/DDBJ whole genome shotgun (WGS) entry which is preliminary data.</text>
</comment>
<name>X0PCC3_9LACO</name>
<reference evidence="6" key="1">
    <citation type="journal article" date="2014" name="Genome Announc.">
        <title>Draft Genome Sequences of Two Lactobacillus Strains, L. farraginis JCM 14108T and L. composti JCM 14202T, Isolated from Compost of Distilled Shochu Residue.</title>
        <authorList>
            <person name="Yuki M."/>
            <person name="Oshima K."/>
            <person name="Suda W."/>
            <person name="Kitahara M."/>
            <person name="Kitamura K."/>
            <person name="Iida T."/>
            <person name="Hattori M."/>
            <person name="Ohkuma M."/>
        </authorList>
    </citation>
    <scope>NUCLEOTIDE SEQUENCE [LARGE SCALE GENOMIC DNA]</scope>
    <source>
        <strain evidence="6">JCM 14108</strain>
    </source>
</reference>
<dbReference type="Pfam" id="PF04198">
    <property type="entry name" value="Sugar-bind"/>
    <property type="match status" value="1"/>
</dbReference>
<keyword evidence="3" id="KW-0238">DNA-binding</keyword>
<dbReference type="Proteomes" id="UP000019488">
    <property type="component" value="Unassembled WGS sequence"/>
</dbReference>
<reference evidence="7 9" key="2">
    <citation type="journal article" date="2015" name="Genome Announc.">
        <title>Expanding the biotechnology potential of lactobacilli through comparative genomics of 213 strains and associated genera.</title>
        <authorList>
            <person name="Sun Z."/>
            <person name="Harris H.M."/>
            <person name="McCann A."/>
            <person name="Guo C."/>
            <person name="Argimon S."/>
            <person name="Zhang W."/>
            <person name="Yang X."/>
            <person name="Jeffery I.B."/>
            <person name="Cooney J.C."/>
            <person name="Kagawa T.F."/>
            <person name="Liu W."/>
            <person name="Song Y."/>
            <person name="Salvetti E."/>
            <person name="Wrobel A."/>
            <person name="Rasinkangas P."/>
            <person name="Parkhill J."/>
            <person name="Rea M.C."/>
            <person name="O'Sullivan O."/>
            <person name="Ritari J."/>
            <person name="Douillard F.P."/>
            <person name="Paul Ross R."/>
            <person name="Yang R."/>
            <person name="Briner A.E."/>
            <person name="Felis G.E."/>
            <person name="de Vos W.M."/>
            <person name="Barrangou R."/>
            <person name="Klaenhammer T.R."/>
            <person name="Caufield P.W."/>
            <person name="Cui Y."/>
            <person name="Zhang H."/>
            <person name="O'Toole P.W."/>
        </authorList>
    </citation>
    <scope>NUCLEOTIDE SEQUENCE [LARGE SCALE GENOMIC DNA]</scope>
    <source>
        <strain evidence="7 9">DSM 18382</strain>
    </source>
</reference>
<dbReference type="InterPro" id="IPR051054">
    <property type="entry name" value="SorC_transcr_regulators"/>
</dbReference>